<comment type="caution">
    <text evidence="4">The sequence shown here is derived from an EMBL/GenBank/DDBJ whole genome shotgun (WGS) entry which is preliminary data.</text>
</comment>
<feature type="domain" description="PPE" evidence="3">
    <location>
        <begin position="139"/>
        <end position="283"/>
    </location>
</feature>
<dbReference type="InterPro" id="IPR038332">
    <property type="entry name" value="PPE_sf"/>
</dbReference>
<feature type="region of interest" description="Disordered" evidence="2">
    <location>
        <begin position="321"/>
        <end position="340"/>
    </location>
</feature>
<name>A0A1V3WEF5_MYCKA</name>
<protein>
    <submittedName>
        <fullName evidence="4">PPE family protein</fullName>
    </submittedName>
</protein>
<evidence type="ECO:0000256" key="1">
    <source>
        <dbReference type="ARBA" id="ARBA00010652"/>
    </source>
</evidence>
<dbReference type="AlphaFoldDB" id="A0A1V3WEF5"/>
<dbReference type="EMBL" id="MVBN01000011">
    <property type="protein sequence ID" value="OOK65349.1"/>
    <property type="molecule type" value="Genomic_DNA"/>
</dbReference>
<reference evidence="4 5" key="1">
    <citation type="submission" date="2017-02" db="EMBL/GenBank/DDBJ databases">
        <title>Complete genome sequences of Mycobacterium kansasii strains isolated from rhesus macaques.</title>
        <authorList>
            <person name="Panda A."/>
            <person name="Nagaraj S."/>
            <person name="Zhao X."/>
            <person name="Tettelin H."/>
            <person name="Detolla L.J."/>
        </authorList>
    </citation>
    <scope>NUCLEOTIDE SEQUENCE [LARGE SCALE GENOMIC DNA]</scope>
    <source>
        <strain evidence="4 5">11-3469</strain>
    </source>
</reference>
<comment type="similarity">
    <text evidence="1">Belongs to the mycobacterial PPE family.</text>
</comment>
<evidence type="ECO:0000256" key="2">
    <source>
        <dbReference type="SAM" id="MobiDB-lite"/>
    </source>
</evidence>
<evidence type="ECO:0000313" key="4">
    <source>
        <dbReference type="EMBL" id="OOK65349.1"/>
    </source>
</evidence>
<dbReference type="Proteomes" id="UP000188532">
    <property type="component" value="Unassembled WGS sequence"/>
</dbReference>
<sequence length="359" mass="36792">MGLDIDTSGLRRAGELVHAAGEILDQQLDADVPPCGGDEVSKALMDNLNAWQRWLVEHIKAGAHQAFDAAAGIHGAATGFETQDAAAAAAYGGAGGHPTPVEPASAHTGLGAADAAPAGPPTTSPVPDISGRDGEKLALALLAGAGPAPAQAKAAQWEGVAAQAITAHAALTGARAQLLASGEAAMSGPLLTRLDRAIDWSQHVATHAGALANGYSTAAGAYTTTTTAVGHPAVWRATKTNLAEARADPFGAPRAQAYQTQLTGMQHTARVTMTGYTTTGTAAGTPPSTLSSPGLAPTPLTLRARRRPTPATYQVKPTNNRILEHPDPAMTPKNPDHRRLGKDRVFKTCSAPSWALWAR</sequence>
<feature type="region of interest" description="Disordered" evidence="2">
    <location>
        <begin position="98"/>
        <end position="128"/>
    </location>
</feature>
<dbReference type="InterPro" id="IPR000030">
    <property type="entry name" value="PPE_dom"/>
</dbReference>
<dbReference type="SUPFAM" id="SSF140459">
    <property type="entry name" value="PE/PPE dimer-like"/>
    <property type="match status" value="1"/>
</dbReference>
<dbReference type="Pfam" id="PF00823">
    <property type="entry name" value="PPE"/>
    <property type="match status" value="1"/>
</dbReference>
<feature type="compositionally biased region" description="Low complexity" evidence="2">
    <location>
        <begin position="104"/>
        <end position="117"/>
    </location>
</feature>
<evidence type="ECO:0000313" key="5">
    <source>
        <dbReference type="Proteomes" id="UP000188532"/>
    </source>
</evidence>
<gene>
    <name evidence="4" type="ORF">BZL29_7819</name>
</gene>
<organism evidence="4 5">
    <name type="scientific">Mycobacterium kansasii</name>
    <dbReference type="NCBI Taxonomy" id="1768"/>
    <lineage>
        <taxon>Bacteria</taxon>
        <taxon>Bacillati</taxon>
        <taxon>Actinomycetota</taxon>
        <taxon>Actinomycetes</taxon>
        <taxon>Mycobacteriales</taxon>
        <taxon>Mycobacteriaceae</taxon>
        <taxon>Mycobacterium</taxon>
    </lineage>
</organism>
<dbReference type="Gene3D" id="1.20.1260.20">
    <property type="entry name" value="PPE superfamily"/>
    <property type="match status" value="1"/>
</dbReference>
<proteinExistence type="inferred from homology"/>
<accession>A0A1V3WEF5</accession>
<evidence type="ECO:0000259" key="3">
    <source>
        <dbReference type="Pfam" id="PF00823"/>
    </source>
</evidence>